<reference evidence="3" key="1">
    <citation type="submission" date="2025-08" db="UniProtKB">
        <authorList>
            <consortium name="RefSeq"/>
        </authorList>
    </citation>
    <scope>IDENTIFICATION</scope>
</reference>
<dbReference type="GeneID" id="106815901"/>
<feature type="compositionally biased region" description="Polar residues" evidence="1">
    <location>
        <begin position="507"/>
        <end position="517"/>
    </location>
</feature>
<dbReference type="Proteomes" id="UP000695022">
    <property type="component" value="Unplaced"/>
</dbReference>
<evidence type="ECO:0000256" key="1">
    <source>
        <dbReference type="SAM" id="MobiDB-lite"/>
    </source>
</evidence>
<accession>A0ABM1EUP4</accession>
<keyword evidence="2" id="KW-1185">Reference proteome</keyword>
<dbReference type="RefSeq" id="XP_014675915.1">
    <property type="nucleotide sequence ID" value="XM_014820429.1"/>
</dbReference>
<organism evidence="2 3">
    <name type="scientific">Priapulus caudatus</name>
    <name type="common">Priapulid worm</name>
    <dbReference type="NCBI Taxonomy" id="37621"/>
    <lineage>
        <taxon>Eukaryota</taxon>
        <taxon>Metazoa</taxon>
        <taxon>Ecdysozoa</taxon>
        <taxon>Scalidophora</taxon>
        <taxon>Priapulida</taxon>
        <taxon>Priapulimorpha</taxon>
        <taxon>Priapulimorphida</taxon>
        <taxon>Priapulidae</taxon>
        <taxon>Priapulus</taxon>
    </lineage>
</organism>
<feature type="region of interest" description="Disordered" evidence="1">
    <location>
        <begin position="96"/>
        <end position="123"/>
    </location>
</feature>
<name>A0ABM1EUP4_PRICU</name>
<gene>
    <name evidence="3" type="primary">LOC106815901</name>
</gene>
<evidence type="ECO:0000313" key="2">
    <source>
        <dbReference type="Proteomes" id="UP000695022"/>
    </source>
</evidence>
<feature type="region of interest" description="Disordered" evidence="1">
    <location>
        <begin position="469"/>
        <end position="518"/>
    </location>
</feature>
<protein>
    <submittedName>
        <fullName evidence="3">Serine-rich adhesin for platelets-like</fullName>
    </submittedName>
</protein>
<sequence length="583" mass="61092">MPASLQTFSEGLKAISNIRESEGLKAISNIRESEGLKAISKIRDSEGLKAVDCSRDSQPLQPHVVSARRRQSRSSVVVSYCDDGDDKDELGIKIEESNSDVCPPRKKRKISDRAKATAGGNNPDKEIAIDRALHNLLERDIIRERVDALAKRRCDPSSVATVEVVARKMLGASDDEGKDQKSSMLPPTVATLRAFKLLLLKRKKLVKSRDMLPGEQKPGAVNGCESQIVHIPGTEGTTGRQPYMLKFPKGTLIRDVLKTISHPSEAKSGTKATSGTAAVVPTSTQALQAGTAMALMGSSQPQLLSMPTKLPVLDPPGAVMVGISPTTAVSTTTSGVATTMSVVAMTTSAVATTMNAVASTASGAVTTMSGATTSSVATTTSSVATTTISSATTTNGVATTNTSDSQTSAAAHPPNLVVTSLAKQPSATTCYSPAVGQAAAVSVGKQSFVVHLAPGQSLNLKDIRKQALADATQKTAPAPPVGRRQSASVGEKQARSGRPAAAASETPAKSSGKNRGQTELLEVARRSAAYRLAKNRFVSLFYWPALMSTIEPPQSPDESVAVPEELLKEPGERYSTHSVTSLL</sequence>
<proteinExistence type="predicted"/>
<evidence type="ECO:0000313" key="3">
    <source>
        <dbReference type="RefSeq" id="XP_014675915.1"/>
    </source>
</evidence>